<evidence type="ECO:0000313" key="8">
    <source>
        <dbReference type="EMBL" id="GLC53176.1"/>
    </source>
</evidence>
<evidence type="ECO:0000256" key="2">
    <source>
        <dbReference type="ARBA" id="ARBA00022771"/>
    </source>
</evidence>
<dbReference type="InterPro" id="IPR007461">
    <property type="entry name" value="Ysc84_actin-binding"/>
</dbReference>
<accession>A0A9W6F2G4</accession>
<keyword evidence="2 4" id="KW-0863">Zinc-finger</keyword>
<dbReference type="Proteomes" id="UP001165080">
    <property type="component" value="Unassembled WGS sequence"/>
</dbReference>
<dbReference type="InterPro" id="IPR001841">
    <property type="entry name" value="Znf_RING"/>
</dbReference>
<evidence type="ECO:0008006" key="10">
    <source>
        <dbReference type="Google" id="ProtNLM"/>
    </source>
</evidence>
<dbReference type="InterPro" id="IPR017455">
    <property type="entry name" value="Znf_FYVE-rel"/>
</dbReference>
<dbReference type="Pfam" id="PF13445">
    <property type="entry name" value="zf-RING_UBOX"/>
    <property type="match status" value="1"/>
</dbReference>
<feature type="region of interest" description="Disordered" evidence="5">
    <location>
        <begin position="207"/>
        <end position="289"/>
    </location>
</feature>
<feature type="compositionally biased region" description="Gly residues" evidence="5">
    <location>
        <begin position="256"/>
        <end position="268"/>
    </location>
</feature>
<keyword evidence="3" id="KW-0862">Zinc</keyword>
<gene>
    <name evidence="8" type="primary">PLEST008801</name>
    <name evidence="8" type="ORF">PLESTB_000716400</name>
</gene>
<dbReference type="InterPro" id="IPR000306">
    <property type="entry name" value="Znf_FYVE"/>
</dbReference>
<feature type="region of interest" description="Disordered" evidence="5">
    <location>
        <begin position="642"/>
        <end position="672"/>
    </location>
</feature>
<dbReference type="InterPro" id="IPR011011">
    <property type="entry name" value="Znf_FYVE_PHD"/>
</dbReference>
<dbReference type="Pfam" id="PF04366">
    <property type="entry name" value="Ysc84"/>
    <property type="match status" value="1"/>
</dbReference>
<proteinExistence type="predicted"/>
<name>A0A9W6F2G4_9CHLO</name>
<dbReference type="SMART" id="SM00184">
    <property type="entry name" value="RING"/>
    <property type="match status" value="1"/>
</dbReference>
<evidence type="ECO:0000256" key="1">
    <source>
        <dbReference type="ARBA" id="ARBA00022723"/>
    </source>
</evidence>
<evidence type="ECO:0000259" key="7">
    <source>
        <dbReference type="PROSITE" id="PS50178"/>
    </source>
</evidence>
<dbReference type="InterPro" id="IPR013083">
    <property type="entry name" value="Znf_RING/FYVE/PHD"/>
</dbReference>
<dbReference type="InterPro" id="IPR051702">
    <property type="entry name" value="SH3_domain_YSC84-like"/>
</dbReference>
<evidence type="ECO:0000259" key="6">
    <source>
        <dbReference type="PROSITE" id="PS50089"/>
    </source>
</evidence>
<dbReference type="GO" id="GO:0008270">
    <property type="term" value="F:zinc ion binding"/>
    <property type="evidence" value="ECO:0007669"/>
    <property type="project" value="UniProtKB-KW"/>
</dbReference>
<keyword evidence="1" id="KW-0479">Metal-binding</keyword>
<sequence length="716" mass="72779">MTAGGAAAAAELPLCPVCCETLGRWGGPATLPCGHNGCLECFQLVQQRNAQCPLCRANFGKELKLSCNHELEDLIRLATMLFVDESAQQDGWEAFPTQQLTSDSYAAELIRGHKKAAAATAAAAAATLVTPAAAAATRQPAGNGRGGSAGGAAPPAHAQSSGGFGLNLALSGLGRGLGSLGFAGSTAAAENGPNLNTLEDLHDIMTADPLAAPPPPRRRHSDGSSGGLDVFDDGDDWPAPSAPALHNDQGEAGLAAAGGAGGLAGPSGGSATDAARRSPRGSGAAWDPLGSSSALVPAVGGGGGGGGSGGVLGLEPPLWLPDSHASDCLSCHMPFRPFTRLRHHCRLCGKIFCSACCHKKALLPPKYGVRTPQRVCELCSGVLAPHQQLLAGTLAAAAQPPVQDSPDAISLRAWLNSPWTSNLGEDIFKAANMLSTFVRAVHLQPEAGLPTAALQGAEGLALLTVARVGAGWSLSFGTGLVVARTPGGWSAPCAISAAGLGWGLQLGGELADVLLVLRSREALSGLCGGMGAGVVVGGTAALAVGPVGRHADASLVLNTTGTAAAYGYSCSKGAFLGLSVESTLLSVRTQVNLDFYGYPVTPRQLLLEAAVPPPPAAAMLYEGIKALLHRFECRRRLVHSRHSASFQRQQHHHHQAALPPPPPPQQQQLSVLPAAASAPALSDYQSAPSVADLGTRFSSFVAGACDRNPARAAIVE</sequence>
<feature type="region of interest" description="Disordered" evidence="5">
    <location>
        <begin position="137"/>
        <end position="160"/>
    </location>
</feature>
<feature type="compositionally biased region" description="Low complexity" evidence="5">
    <location>
        <begin position="280"/>
        <end position="289"/>
    </location>
</feature>
<evidence type="ECO:0000256" key="5">
    <source>
        <dbReference type="SAM" id="MobiDB-lite"/>
    </source>
</evidence>
<dbReference type="SMART" id="SM00064">
    <property type="entry name" value="FYVE"/>
    <property type="match status" value="1"/>
</dbReference>
<protein>
    <recommendedName>
        <fullName evidence="10">FYVE-type domain-containing protein</fullName>
    </recommendedName>
</protein>
<dbReference type="PROSITE" id="PS50178">
    <property type="entry name" value="ZF_FYVE"/>
    <property type="match status" value="1"/>
</dbReference>
<evidence type="ECO:0000256" key="4">
    <source>
        <dbReference type="PROSITE-ProRule" id="PRU00175"/>
    </source>
</evidence>
<dbReference type="Gene3D" id="3.30.40.10">
    <property type="entry name" value="Zinc/RING finger domain, C3HC4 (zinc finger)"/>
    <property type="match status" value="2"/>
</dbReference>
<dbReference type="OrthoDB" id="443981at2759"/>
<dbReference type="PROSITE" id="PS50089">
    <property type="entry name" value="ZF_RING_2"/>
    <property type="match status" value="1"/>
</dbReference>
<evidence type="ECO:0000256" key="3">
    <source>
        <dbReference type="ARBA" id="ARBA00022833"/>
    </source>
</evidence>
<dbReference type="PANTHER" id="PTHR15629">
    <property type="entry name" value="SH3YL1 PROTEIN"/>
    <property type="match status" value="1"/>
</dbReference>
<feature type="domain" description="RING-type" evidence="6">
    <location>
        <begin position="15"/>
        <end position="56"/>
    </location>
</feature>
<dbReference type="GO" id="GO:0035091">
    <property type="term" value="F:phosphatidylinositol binding"/>
    <property type="evidence" value="ECO:0007669"/>
    <property type="project" value="TreeGrafter"/>
</dbReference>
<dbReference type="EMBL" id="BRXU01000007">
    <property type="protein sequence ID" value="GLC53176.1"/>
    <property type="molecule type" value="Genomic_DNA"/>
</dbReference>
<reference evidence="8 9" key="1">
    <citation type="journal article" date="2023" name="Commun. Biol.">
        <title>Reorganization of the ancestral sex-determining regions during the evolution of trioecy in Pleodorina starrii.</title>
        <authorList>
            <person name="Takahashi K."/>
            <person name="Suzuki S."/>
            <person name="Kawai-Toyooka H."/>
            <person name="Yamamoto K."/>
            <person name="Hamaji T."/>
            <person name="Ootsuki R."/>
            <person name="Yamaguchi H."/>
            <person name="Kawachi M."/>
            <person name="Higashiyama T."/>
            <person name="Nozaki H."/>
        </authorList>
    </citation>
    <scope>NUCLEOTIDE SEQUENCE [LARGE SCALE GENOMIC DNA]</scope>
    <source>
        <strain evidence="8 9">NIES-4479</strain>
    </source>
</reference>
<evidence type="ECO:0000313" key="9">
    <source>
        <dbReference type="Proteomes" id="UP001165080"/>
    </source>
</evidence>
<organism evidence="8 9">
    <name type="scientific">Pleodorina starrii</name>
    <dbReference type="NCBI Taxonomy" id="330485"/>
    <lineage>
        <taxon>Eukaryota</taxon>
        <taxon>Viridiplantae</taxon>
        <taxon>Chlorophyta</taxon>
        <taxon>core chlorophytes</taxon>
        <taxon>Chlorophyceae</taxon>
        <taxon>CS clade</taxon>
        <taxon>Chlamydomonadales</taxon>
        <taxon>Volvocaceae</taxon>
        <taxon>Pleodorina</taxon>
    </lineage>
</organism>
<dbReference type="Pfam" id="PF01363">
    <property type="entry name" value="FYVE"/>
    <property type="match status" value="1"/>
</dbReference>
<feature type="compositionally biased region" description="Low complexity" evidence="5">
    <location>
        <begin position="151"/>
        <end position="160"/>
    </location>
</feature>
<dbReference type="PANTHER" id="PTHR15629:SF2">
    <property type="entry name" value="SH3 DOMAIN-CONTAINING YSC84-LIKE PROTEIN 1"/>
    <property type="match status" value="1"/>
</dbReference>
<keyword evidence="9" id="KW-1185">Reference proteome</keyword>
<comment type="caution">
    <text evidence="8">The sequence shown here is derived from an EMBL/GenBank/DDBJ whole genome shotgun (WGS) entry which is preliminary data.</text>
</comment>
<feature type="domain" description="FYVE-type" evidence="7">
    <location>
        <begin position="322"/>
        <end position="384"/>
    </location>
</feature>
<dbReference type="InterPro" id="IPR027370">
    <property type="entry name" value="Znf-RING_euk"/>
</dbReference>
<dbReference type="SUPFAM" id="SSF57903">
    <property type="entry name" value="FYVE/PHD zinc finger"/>
    <property type="match status" value="1"/>
</dbReference>
<dbReference type="SUPFAM" id="SSF57850">
    <property type="entry name" value="RING/U-box"/>
    <property type="match status" value="1"/>
</dbReference>
<dbReference type="AlphaFoldDB" id="A0A9W6F2G4"/>